<reference evidence="2" key="1">
    <citation type="submission" date="2016-01" db="EMBL/GenBank/DDBJ databases">
        <title>Draft genome of Chromobacterium sp. F49.</title>
        <authorList>
            <person name="Hong K.W."/>
        </authorList>
    </citation>
    <scope>NUCLEOTIDE SEQUENCE [LARGE SCALE GENOMIC DNA]</scope>
    <source>
        <strain evidence="2">CN3</strain>
    </source>
</reference>
<dbReference type="InterPro" id="IPR014743">
    <property type="entry name" value="Cl-channel_core"/>
</dbReference>
<evidence type="ECO:0000313" key="2">
    <source>
        <dbReference type="Proteomes" id="UP000076609"/>
    </source>
</evidence>
<accession>A0ABR5YCI1</accession>
<comment type="caution">
    <text evidence="1">The sequence shown here is derived from an EMBL/GenBank/DDBJ whole genome shotgun (WGS) entry which is preliminary data.</text>
</comment>
<dbReference type="Proteomes" id="UP000076609">
    <property type="component" value="Unassembled WGS sequence"/>
</dbReference>
<evidence type="ECO:0000313" key="1">
    <source>
        <dbReference type="EMBL" id="KZE14688.1"/>
    </source>
</evidence>
<dbReference type="SUPFAM" id="SSF81340">
    <property type="entry name" value="Clc chloride channel"/>
    <property type="match status" value="1"/>
</dbReference>
<gene>
    <name evidence="1" type="ORF">AVT10_14655</name>
</gene>
<organism evidence="1 2">
    <name type="scientific">Sphingomonas hankookensis</name>
    <dbReference type="NCBI Taxonomy" id="563996"/>
    <lineage>
        <taxon>Bacteria</taxon>
        <taxon>Pseudomonadati</taxon>
        <taxon>Pseudomonadota</taxon>
        <taxon>Alphaproteobacteria</taxon>
        <taxon>Sphingomonadales</taxon>
        <taxon>Sphingomonadaceae</taxon>
        <taxon>Sphingomonas</taxon>
    </lineage>
</organism>
<protein>
    <submittedName>
        <fullName evidence="1">Uncharacterized protein</fullName>
    </submittedName>
</protein>
<name>A0ABR5YCI1_9SPHN</name>
<keyword evidence="2" id="KW-1185">Reference proteome</keyword>
<proteinExistence type="predicted"/>
<sequence length="86" mass="8749">MGAYIVGVVRAPLTAVLILSETTASRGLMLSMFAAAFLGRFASRRVSRDAVSRAGAGLCHAAGGETRLIATPSPDPTKVVSAADMG</sequence>
<dbReference type="Gene3D" id="1.10.3080.10">
    <property type="entry name" value="Clc chloride channel"/>
    <property type="match status" value="1"/>
</dbReference>
<dbReference type="EMBL" id="LQQO01000015">
    <property type="protein sequence ID" value="KZE14688.1"/>
    <property type="molecule type" value="Genomic_DNA"/>
</dbReference>